<dbReference type="EMBL" id="LR798295">
    <property type="protein sequence ID" value="CAB5221826.1"/>
    <property type="molecule type" value="Genomic_DNA"/>
</dbReference>
<accession>A0A6J7WV39</accession>
<proteinExistence type="predicted"/>
<sequence>MSINPEDFIKATSERPAEIGADTIFGTFMCKDCDENIRQAKFNEDELLIVYVCSSNHRNEVQL</sequence>
<reference evidence="1" key="1">
    <citation type="submission" date="2020-05" db="EMBL/GenBank/DDBJ databases">
        <authorList>
            <person name="Chiriac C."/>
            <person name="Salcher M."/>
            <person name="Ghai R."/>
            <person name="Kavagutti S V."/>
        </authorList>
    </citation>
    <scope>NUCLEOTIDE SEQUENCE</scope>
</reference>
<name>A0A6J7WV39_9CAUD</name>
<protein>
    <submittedName>
        <fullName evidence="1">Uncharacterized protein</fullName>
    </submittedName>
</protein>
<gene>
    <name evidence="1" type="ORF">UFOVP359_88</name>
</gene>
<evidence type="ECO:0000313" key="1">
    <source>
        <dbReference type="EMBL" id="CAB5221826.1"/>
    </source>
</evidence>
<organism evidence="1">
    <name type="scientific">uncultured Caudovirales phage</name>
    <dbReference type="NCBI Taxonomy" id="2100421"/>
    <lineage>
        <taxon>Viruses</taxon>
        <taxon>Duplodnaviria</taxon>
        <taxon>Heunggongvirae</taxon>
        <taxon>Uroviricota</taxon>
        <taxon>Caudoviricetes</taxon>
        <taxon>Peduoviridae</taxon>
        <taxon>Maltschvirus</taxon>
        <taxon>Maltschvirus maltsch</taxon>
    </lineage>
</organism>